<dbReference type="PANTHER" id="PTHR12305">
    <property type="entry name" value="PHOSPHATASE WITH HOMOLOGY TO TENSIN"/>
    <property type="match status" value="1"/>
</dbReference>
<dbReference type="InterPro" id="IPR016130">
    <property type="entry name" value="Tyr_Pase_AS"/>
</dbReference>
<evidence type="ECO:0000259" key="9">
    <source>
        <dbReference type="PROSITE" id="PS51181"/>
    </source>
</evidence>
<dbReference type="KEGG" id="spu:752773"/>
<dbReference type="InterPro" id="IPR035892">
    <property type="entry name" value="C2_domain_sf"/>
</dbReference>
<dbReference type="PROSITE" id="PS51182">
    <property type="entry name" value="C2_TENSIN"/>
    <property type="match status" value="1"/>
</dbReference>
<evidence type="ECO:0008006" key="13">
    <source>
        <dbReference type="Google" id="ProtNLM"/>
    </source>
</evidence>
<dbReference type="FunFam" id="2.60.40.1110:FF:000004">
    <property type="entry name" value="Voltage-sensor containing phosphatase"/>
    <property type="match status" value="1"/>
</dbReference>
<accession>A0A7M7NGK5</accession>
<dbReference type="PANTHER" id="PTHR12305:SF60">
    <property type="entry name" value="PHOSPHATIDYLINOSITOL 3,4,5-TRISPHOSPHATE 3-PHOSPHATASE TPTE2-RELATED"/>
    <property type="match status" value="1"/>
</dbReference>
<evidence type="ECO:0000256" key="7">
    <source>
        <dbReference type="SAM" id="Phobius"/>
    </source>
</evidence>
<protein>
    <recommendedName>
        <fullName evidence="13">Phosphatidylinositol-3,4,5-trisphosphate 3-phosphatase</fullName>
    </recommendedName>
</protein>
<evidence type="ECO:0000256" key="6">
    <source>
        <dbReference type="SAM" id="MobiDB-lite"/>
    </source>
</evidence>
<dbReference type="Gene3D" id="2.60.40.1110">
    <property type="match status" value="1"/>
</dbReference>
<feature type="domain" description="C2 tensin-type" evidence="10">
    <location>
        <begin position="444"/>
        <end position="581"/>
    </location>
</feature>
<dbReference type="SUPFAM" id="SSF49562">
    <property type="entry name" value="C2 domain (Calcium/lipid-binding domain, CaLB)"/>
    <property type="match status" value="1"/>
</dbReference>
<dbReference type="Proteomes" id="UP000007110">
    <property type="component" value="Unassembled WGS sequence"/>
</dbReference>
<feature type="transmembrane region" description="Helical" evidence="7">
    <location>
        <begin position="195"/>
        <end position="214"/>
    </location>
</feature>
<feature type="domain" description="Phosphatase tensin-type" evidence="9">
    <location>
        <begin position="261"/>
        <end position="437"/>
    </location>
</feature>
<dbReference type="PROSITE" id="PS50056">
    <property type="entry name" value="TYR_PHOSPHATASE_2"/>
    <property type="match status" value="1"/>
</dbReference>
<dbReference type="Gene3D" id="3.90.190.10">
    <property type="entry name" value="Protein tyrosine phosphatase superfamily"/>
    <property type="match status" value="1"/>
</dbReference>
<proteinExistence type="predicted"/>
<evidence type="ECO:0000259" key="8">
    <source>
        <dbReference type="PROSITE" id="PS50056"/>
    </source>
</evidence>
<comment type="subcellular location">
    <subcellularLocation>
        <location evidence="1">Membrane</location>
        <topology evidence="1">Multi-pass membrane protein</topology>
    </subcellularLocation>
</comment>
<dbReference type="InterPro" id="IPR045102">
    <property type="entry name" value="PTP_VSP_TPTE"/>
</dbReference>
<keyword evidence="5 7" id="KW-0472">Membrane</keyword>
<evidence type="ECO:0000256" key="2">
    <source>
        <dbReference type="ARBA" id="ARBA00022692"/>
    </source>
</evidence>
<dbReference type="InterPro" id="IPR029023">
    <property type="entry name" value="Tensin_phosphatase"/>
</dbReference>
<dbReference type="GeneID" id="752773"/>
<dbReference type="CDD" id="cd14510">
    <property type="entry name" value="PTP_VSP_TPTE"/>
    <property type="match status" value="1"/>
</dbReference>
<dbReference type="OrthoDB" id="16692at2759"/>
<evidence type="ECO:0000313" key="11">
    <source>
        <dbReference type="EnsemblMetazoa" id="XP_030836140"/>
    </source>
</evidence>
<dbReference type="InterPro" id="IPR051281">
    <property type="entry name" value="Dual-spec_lipid-protein_phosph"/>
</dbReference>
<feature type="compositionally biased region" description="Basic and acidic residues" evidence="6">
    <location>
        <begin position="52"/>
        <end position="63"/>
    </location>
</feature>
<dbReference type="RefSeq" id="XP_030836140.1">
    <property type="nucleotide sequence ID" value="XM_030980280.1"/>
</dbReference>
<feature type="transmembrane region" description="Helical" evidence="7">
    <location>
        <begin position="128"/>
        <end position="151"/>
    </location>
</feature>
<dbReference type="Gene3D" id="1.20.120.350">
    <property type="entry name" value="Voltage-gated potassium channels. Chain C"/>
    <property type="match status" value="1"/>
</dbReference>
<dbReference type="GO" id="GO:0005216">
    <property type="term" value="F:monoatomic ion channel activity"/>
    <property type="evidence" value="ECO:0007669"/>
    <property type="project" value="InterPro"/>
</dbReference>
<feature type="transmembrane region" description="Helical" evidence="7">
    <location>
        <begin position="163"/>
        <end position="183"/>
    </location>
</feature>
<dbReference type="Pfam" id="PF10409">
    <property type="entry name" value="PTEN_C2"/>
    <property type="match status" value="1"/>
</dbReference>
<dbReference type="InterPro" id="IPR014020">
    <property type="entry name" value="Tensin_C2-dom"/>
</dbReference>
<dbReference type="InterPro" id="IPR005821">
    <property type="entry name" value="Ion_trans_dom"/>
</dbReference>
<evidence type="ECO:0000259" key="10">
    <source>
        <dbReference type="PROSITE" id="PS51182"/>
    </source>
</evidence>
<dbReference type="SUPFAM" id="SSF52799">
    <property type="entry name" value="(Phosphotyrosine protein) phosphatases II"/>
    <property type="match status" value="1"/>
</dbReference>
<organism evidence="11 12">
    <name type="scientific">Strongylocentrotus purpuratus</name>
    <name type="common">Purple sea urchin</name>
    <dbReference type="NCBI Taxonomy" id="7668"/>
    <lineage>
        <taxon>Eukaryota</taxon>
        <taxon>Metazoa</taxon>
        <taxon>Echinodermata</taxon>
        <taxon>Eleutherozoa</taxon>
        <taxon>Echinozoa</taxon>
        <taxon>Echinoidea</taxon>
        <taxon>Euechinoidea</taxon>
        <taxon>Echinacea</taxon>
        <taxon>Camarodonta</taxon>
        <taxon>Echinidea</taxon>
        <taxon>Strongylocentrotidae</taxon>
        <taxon>Strongylocentrotus</taxon>
    </lineage>
</organism>
<dbReference type="AlphaFoldDB" id="A0A7M7NGK5"/>
<keyword evidence="2 7" id="KW-0812">Transmembrane</keyword>
<dbReference type="PROSITE" id="PS51181">
    <property type="entry name" value="PPASE_TENSIN"/>
    <property type="match status" value="1"/>
</dbReference>
<dbReference type="InterPro" id="IPR027359">
    <property type="entry name" value="Volt_channel_dom_sf"/>
</dbReference>
<dbReference type="InterPro" id="IPR000387">
    <property type="entry name" value="Tyr_Pase_dom"/>
</dbReference>
<dbReference type="InParanoid" id="A0A7M7NGK5"/>
<feature type="domain" description="Tyrosine specific protein phosphatases" evidence="8">
    <location>
        <begin position="346"/>
        <end position="409"/>
    </location>
</feature>
<name>A0A7M7NGK5_STRPU</name>
<dbReference type="Pfam" id="PF22785">
    <property type="entry name" value="Tc-R-P"/>
    <property type="match status" value="1"/>
</dbReference>
<dbReference type="SUPFAM" id="SSF81324">
    <property type="entry name" value="Voltage-gated potassium channels"/>
    <property type="match status" value="1"/>
</dbReference>
<dbReference type="FunCoup" id="A0A7M7NGK5">
    <property type="interactions" value="210"/>
</dbReference>
<dbReference type="PROSITE" id="PS00383">
    <property type="entry name" value="TYR_PHOSPHATASE_1"/>
    <property type="match status" value="1"/>
</dbReference>
<keyword evidence="4 7" id="KW-1133">Transmembrane helix</keyword>
<evidence type="ECO:0000256" key="3">
    <source>
        <dbReference type="ARBA" id="ARBA00022801"/>
    </source>
</evidence>
<dbReference type="GO" id="GO:0005829">
    <property type="term" value="C:cytosol"/>
    <property type="evidence" value="ECO:0000318"/>
    <property type="project" value="GO_Central"/>
</dbReference>
<reference evidence="12" key="1">
    <citation type="submission" date="2015-02" db="EMBL/GenBank/DDBJ databases">
        <title>Genome sequencing for Strongylocentrotus purpuratus.</title>
        <authorList>
            <person name="Murali S."/>
            <person name="Liu Y."/>
            <person name="Vee V."/>
            <person name="English A."/>
            <person name="Wang M."/>
            <person name="Skinner E."/>
            <person name="Han Y."/>
            <person name="Muzny D.M."/>
            <person name="Worley K.C."/>
            <person name="Gibbs R.A."/>
        </authorList>
    </citation>
    <scope>NUCLEOTIDE SEQUENCE</scope>
</reference>
<dbReference type="OMA" id="THGGVEN"/>
<keyword evidence="12" id="KW-1185">Reference proteome</keyword>
<feature type="region of interest" description="Disordered" evidence="6">
    <location>
        <begin position="52"/>
        <end position="78"/>
    </location>
</feature>
<dbReference type="GO" id="GO:0016020">
    <property type="term" value="C:membrane"/>
    <property type="evidence" value="ECO:0007669"/>
    <property type="project" value="UniProtKB-SubCell"/>
</dbReference>
<evidence type="ECO:0000256" key="5">
    <source>
        <dbReference type="ARBA" id="ARBA00023136"/>
    </source>
</evidence>
<evidence type="ECO:0000313" key="12">
    <source>
        <dbReference type="Proteomes" id="UP000007110"/>
    </source>
</evidence>
<sequence length="587" mass="67334">MSKYTQFYNNNDVDDDEECDLGMHGSAVLIPEETNININGFENPQFEDLHQTENHSSVHEHSNGKNSDGSPMEVAGEETRCKMPSDEFKVPIVDTTGSVQVLNNGNKQIPLTNLAKAQLKVRRFVEHLAVRLIGVLLVFVDIIIVIVDIIIDPKQEAPLEIYDIVSLCIWFYFFIEICLRIFAKGSEFFHSKLDLLDLAIVVITGSVTWTYVIADFTGANSDVGKIIMVCRVLRVVMFGRLISERRHVTKASRKLVSENKRRYLQDGFDLDLTYVTDRIIASSFPSSGKQSIYRNPISEVSRFLNTKHPDHYKVINLCSERHYDESYFNHQVIRVQTDDHNVPKLEELLKFSKIAKEWMEADPKNVMFIHCKGGKGRTGTAVCTWLLESEAFQTAKECLDFFGSRRTDLDEGDKFQGVQTPSQSRYVHYFEQVKFKYGGQIPEPKDLIIENIRIRNLAGLGKGDGRDLYFEIICSNKKVFDCRFENGLNCQSIYDHASDSLSARIPHCPVLHGDVKIRFKSSSRKVPEDYDNCAFFFWFHTAFITDNRLFLPRDELDNPHKSKAKKIYSESFNVEVQFSEIKTESIC</sequence>
<evidence type="ECO:0000256" key="1">
    <source>
        <dbReference type="ARBA" id="ARBA00004141"/>
    </source>
</evidence>
<dbReference type="EnsemblMetazoa" id="XM_030980280">
    <property type="protein sequence ID" value="XP_030836140"/>
    <property type="gene ID" value="LOC752773"/>
</dbReference>
<reference evidence="11" key="2">
    <citation type="submission" date="2021-01" db="UniProtKB">
        <authorList>
            <consortium name="EnsemblMetazoa"/>
        </authorList>
    </citation>
    <scope>IDENTIFICATION</scope>
</reference>
<dbReference type="SMART" id="SM01326">
    <property type="entry name" value="PTEN_C2"/>
    <property type="match status" value="1"/>
</dbReference>
<evidence type="ECO:0000256" key="4">
    <source>
        <dbReference type="ARBA" id="ARBA00022989"/>
    </source>
</evidence>
<dbReference type="InterPro" id="IPR029021">
    <property type="entry name" value="Prot-tyrosine_phosphatase-like"/>
</dbReference>
<dbReference type="Pfam" id="PF00520">
    <property type="entry name" value="Ion_trans"/>
    <property type="match status" value="1"/>
</dbReference>
<dbReference type="GO" id="GO:0016314">
    <property type="term" value="F:phosphatidylinositol-3,4,5-trisphosphate 3-phosphatase activity"/>
    <property type="evidence" value="ECO:0000318"/>
    <property type="project" value="GO_Central"/>
</dbReference>
<keyword evidence="3" id="KW-0378">Hydrolase</keyword>